<sequence length="806" mass="92443">MRLNYLFNSKTLSYTLKFVFTVFVFLSFQTNLKAQEKSFDKAINAFQDYSTAYREIAYCHLNKSTYIKGEMLGFSGYVFNKDLKKPSLLTKNLYCVITDSTNKVVKSKLIKVKDGFANNVFNVDSLFTSGNYTFKAYTNWMRNFDERNTFVETFKVIDPEVESTVKGRVVENNLDAQFLPEGGYFINEVKTNVGVIVKNTEGFGASNLEGVVLDNNKQTITTFKTNALGIGRFLFTPILNQQYTVELNYLNKKFTFIIDDIKPKGISITVNDLKGKLVVEFDTNKKTLKDIKGKPFKLVIHNGKIIKVIDVKFNSESVIKAINNDELFSGINIFTLFDENNAPILERLFFNYEGIHFIQLGKPSLTKLKDSLTIKIPLNNLKLAESKPNLSISVLTNETKSYQRHHNIISYTYLQPYVNGYIENATYYFTKIDRKKKYDLDNLLITQGWSSYNWNNIFNNKPTNSFAFEDGIAIKANRNSSNQNHFIIYPLENNEGFLVDLPNNEDSFFKSGFYPNEDETLSLGILNRKGRMVKPNLYMQFYPSAIPEFNKYERTLKPKGLSFTKYTATTPFAINLDETQQLNEVVVKTDLRQTKIDMLKGSSFNRVYLFDDKIRSMNLSLANYISTYIPGYFAIDQGGNFIIRASNSSSKLGVASSGPIVYLNDMRLSSYEFLINFDMSTVDYIAVNRHGFGEGMRAGYSGAIRIYTSNTFSSKKDGKSFREYSFPLSFSKKRKFYVPKYNTYTDDFFKEYGVIDWIPNCTIDTSNNLNFTIYNPYNNNIKLFIEGVTGDGKFLSETKTILFNKG</sequence>
<dbReference type="RefSeq" id="WP_249971760.1">
    <property type="nucleotide sequence ID" value="NZ_JAMFLZ010000001.1"/>
</dbReference>
<proteinExistence type="predicted"/>
<protein>
    <recommendedName>
        <fullName evidence="3">TonB-dependent receptor plug domain-containing protein</fullName>
    </recommendedName>
</protein>
<accession>A0ABT0QCD7</accession>
<evidence type="ECO:0000313" key="2">
    <source>
        <dbReference type="Proteomes" id="UP001165381"/>
    </source>
</evidence>
<dbReference type="Gene3D" id="2.60.40.1930">
    <property type="match status" value="1"/>
</dbReference>
<keyword evidence="2" id="KW-1185">Reference proteome</keyword>
<evidence type="ECO:0000313" key="1">
    <source>
        <dbReference type="EMBL" id="MCL6293635.1"/>
    </source>
</evidence>
<evidence type="ECO:0008006" key="3">
    <source>
        <dbReference type="Google" id="ProtNLM"/>
    </source>
</evidence>
<dbReference type="EMBL" id="JAMFLZ010000001">
    <property type="protein sequence ID" value="MCL6293635.1"/>
    <property type="molecule type" value="Genomic_DNA"/>
</dbReference>
<name>A0ABT0QCD7_9FLAO</name>
<organism evidence="1 2">
    <name type="scientific">Jejuia spongiicola</name>
    <dbReference type="NCBI Taxonomy" id="2942207"/>
    <lineage>
        <taxon>Bacteria</taxon>
        <taxon>Pseudomonadati</taxon>
        <taxon>Bacteroidota</taxon>
        <taxon>Flavobacteriia</taxon>
        <taxon>Flavobacteriales</taxon>
        <taxon>Flavobacteriaceae</taxon>
        <taxon>Jejuia</taxon>
    </lineage>
</organism>
<dbReference type="Proteomes" id="UP001165381">
    <property type="component" value="Unassembled WGS sequence"/>
</dbReference>
<gene>
    <name evidence="1" type="ORF">M3P09_01440</name>
</gene>
<reference evidence="1" key="1">
    <citation type="submission" date="2022-05" db="EMBL/GenBank/DDBJ databases">
        <authorList>
            <person name="Park J.-S."/>
        </authorList>
    </citation>
    <scope>NUCLEOTIDE SEQUENCE</scope>
    <source>
        <strain evidence="1">2012CJ34-3</strain>
    </source>
</reference>
<comment type="caution">
    <text evidence="1">The sequence shown here is derived from an EMBL/GenBank/DDBJ whole genome shotgun (WGS) entry which is preliminary data.</text>
</comment>